<evidence type="ECO:0000313" key="6">
    <source>
        <dbReference type="EMBL" id="EPY18874.1"/>
    </source>
</evidence>
<sequence>MRHSIVTVVLVTLLICYQVEGADETSGYASWPLPLLIGVCLFTLTSTPMFCGLTIGLLGMDTINLEIIAEAGASPDRDYARKIIPIRNLGHHLLATLLLGNMLTLVLTSQLVAAIVNSTELINFIVSTLLVLIFGEILPMSFCNNEKYGLWAGAKSLPALKISIFILYPIAKPLGMMLDCLVSHDAGQLYDREEFKKLIRVHWEKYSEKSGLDAEQLRMMLSALDAKEVTLTNIMTPIEKAFMLDGSEVLGPDLQRKLWEYGKSRVPVYVHTADNIIGVLYVRDLISVPVLSGDYTAQTVRDFIAEHPRDLLAVGAATKLTSALALLLRGNTQLLFVEQDETVAAPPALAAARSEPDSPKDTKKKGRRHSQSHGSGGEGEEDDAEEMVSARVLCAKNLLRFEEGKDVHHFVGIVTMEDVIEGIISEEIYDEDEYDLELRSDDEDSNVSVPYSAAARRARCCPRINFYSFGPPQPLMTGLPGSRTTRSGRWPTT</sequence>
<evidence type="ECO:0000256" key="4">
    <source>
        <dbReference type="SAM" id="SignalP"/>
    </source>
</evidence>
<dbReference type="Gene3D" id="3.10.580.10">
    <property type="entry name" value="CBS-domain"/>
    <property type="match status" value="2"/>
</dbReference>
<keyword evidence="1 3" id="KW-1133">Transmembrane helix</keyword>
<feature type="transmembrane region" description="Helical" evidence="3">
    <location>
        <begin position="31"/>
        <end position="58"/>
    </location>
</feature>
<accession>S9TQE7</accession>
<dbReference type="InterPro" id="IPR046342">
    <property type="entry name" value="CBS_dom_sf"/>
</dbReference>
<feature type="chain" id="PRO_5004570664" description="CNNM transmembrane domain-containing protein" evidence="4">
    <location>
        <begin position="22"/>
        <end position="493"/>
    </location>
</feature>
<proteinExistence type="predicted"/>
<name>S9TQE7_9TRYP</name>
<feature type="transmembrane region" description="Helical" evidence="3">
    <location>
        <begin position="150"/>
        <end position="171"/>
    </location>
</feature>
<evidence type="ECO:0000256" key="3">
    <source>
        <dbReference type="SAM" id="Phobius"/>
    </source>
</evidence>
<evidence type="ECO:0000256" key="1">
    <source>
        <dbReference type="PROSITE-ProRule" id="PRU01193"/>
    </source>
</evidence>
<dbReference type="SUPFAM" id="SSF54631">
    <property type="entry name" value="CBS-domain pair"/>
    <property type="match status" value="1"/>
</dbReference>
<keyword evidence="1 3" id="KW-0812">Transmembrane</keyword>
<dbReference type="GO" id="GO:0016020">
    <property type="term" value="C:membrane"/>
    <property type="evidence" value="ECO:0007669"/>
    <property type="project" value="UniProtKB-UniRule"/>
</dbReference>
<protein>
    <recommendedName>
        <fullName evidence="5">CNNM transmembrane domain-containing protein</fullName>
    </recommendedName>
</protein>
<feature type="transmembrane region" description="Helical" evidence="3">
    <location>
        <begin position="121"/>
        <end position="138"/>
    </location>
</feature>
<dbReference type="EMBL" id="ATMH01009730">
    <property type="protein sequence ID" value="EPY18874.1"/>
    <property type="molecule type" value="Genomic_DNA"/>
</dbReference>
<feature type="compositionally biased region" description="Basic residues" evidence="2">
    <location>
        <begin position="362"/>
        <end position="371"/>
    </location>
</feature>
<evidence type="ECO:0000313" key="7">
    <source>
        <dbReference type="Proteomes" id="UP000015354"/>
    </source>
</evidence>
<feature type="signal peptide" evidence="4">
    <location>
        <begin position="1"/>
        <end position="21"/>
    </location>
</feature>
<dbReference type="AlphaFoldDB" id="S9TQE7"/>
<dbReference type="PANTHER" id="PTHR12064:SF94">
    <property type="entry name" value="UNEXTENDED PROTEIN"/>
    <property type="match status" value="1"/>
</dbReference>
<reference evidence="6 7" key="1">
    <citation type="journal article" date="2013" name="PLoS ONE">
        <title>Predicting the Proteins of Angomonas deanei, Strigomonas culicis and Their Respective Endosymbionts Reveals New Aspects of the Trypanosomatidae Family.</title>
        <authorList>
            <person name="Motta M.C."/>
            <person name="Martins A.C."/>
            <person name="de Souza S.S."/>
            <person name="Catta-Preta C.M."/>
            <person name="Silva R."/>
            <person name="Klein C.C."/>
            <person name="de Almeida L.G."/>
            <person name="de Lima Cunha O."/>
            <person name="Ciapina L.P."/>
            <person name="Brocchi M."/>
            <person name="Colabardini A.C."/>
            <person name="de Araujo Lima B."/>
            <person name="Machado C.R."/>
            <person name="de Almeida Soares C.M."/>
            <person name="Probst C.M."/>
            <person name="de Menezes C.B."/>
            <person name="Thompson C.E."/>
            <person name="Bartholomeu D.C."/>
            <person name="Gradia D.F."/>
            <person name="Pavoni D.P."/>
            <person name="Grisard E.C."/>
            <person name="Fantinatti-Garboggini F."/>
            <person name="Marchini F.K."/>
            <person name="Rodrigues-Luiz G.F."/>
            <person name="Wagner G."/>
            <person name="Goldman G.H."/>
            <person name="Fietto J.L."/>
            <person name="Elias M.C."/>
            <person name="Goldman M.H."/>
            <person name="Sagot M.F."/>
            <person name="Pereira M."/>
            <person name="Stoco P.H."/>
            <person name="de Mendonca-Neto R.P."/>
            <person name="Teixeira S.M."/>
            <person name="Maciel T.E."/>
            <person name="de Oliveira Mendes T.A."/>
            <person name="Urmenyi T.P."/>
            <person name="de Souza W."/>
            <person name="Schenkman S."/>
            <person name="de Vasconcelos A.T."/>
        </authorList>
    </citation>
    <scope>NUCLEOTIDE SEQUENCE [LARGE SCALE GENOMIC DNA]</scope>
</reference>
<dbReference type="PROSITE" id="PS51846">
    <property type="entry name" value="CNNM"/>
    <property type="match status" value="1"/>
</dbReference>
<keyword evidence="7" id="KW-1185">Reference proteome</keyword>
<feature type="region of interest" description="Disordered" evidence="2">
    <location>
        <begin position="347"/>
        <end position="384"/>
    </location>
</feature>
<dbReference type="PANTHER" id="PTHR12064">
    <property type="entry name" value="METAL TRANSPORTER CNNM"/>
    <property type="match status" value="1"/>
</dbReference>
<dbReference type="Pfam" id="PF01595">
    <property type="entry name" value="CNNM"/>
    <property type="match status" value="1"/>
</dbReference>
<keyword evidence="4" id="KW-0732">Signal</keyword>
<dbReference type="InterPro" id="IPR002550">
    <property type="entry name" value="CNNM"/>
</dbReference>
<feature type="transmembrane region" description="Helical" evidence="3">
    <location>
        <begin position="93"/>
        <end position="115"/>
    </location>
</feature>
<dbReference type="OrthoDB" id="5353557at2759"/>
<evidence type="ECO:0000256" key="2">
    <source>
        <dbReference type="SAM" id="MobiDB-lite"/>
    </source>
</evidence>
<evidence type="ECO:0000259" key="5">
    <source>
        <dbReference type="PROSITE" id="PS51846"/>
    </source>
</evidence>
<gene>
    <name evidence="6" type="ORF">STCU_09730</name>
</gene>
<dbReference type="InterPro" id="IPR045095">
    <property type="entry name" value="ACDP"/>
</dbReference>
<dbReference type="GO" id="GO:0010960">
    <property type="term" value="P:magnesium ion homeostasis"/>
    <property type="evidence" value="ECO:0007669"/>
    <property type="project" value="InterPro"/>
</dbReference>
<organism evidence="6 7">
    <name type="scientific">Strigomonas culicis</name>
    <dbReference type="NCBI Taxonomy" id="28005"/>
    <lineage>
        <taxon>Eukaryota</taxon>
        <taxon>Discoba</taxon>
        <taxon>Euglenozoa</taxon>
        <taxon>Kinetoplastea</taxon>
        <taxon>Metakinetoplastina</taxon>
        <taxon>Trypanosomatida</taxon>
        <taxon>Trypanosomatidae</taxon>
        <taxon>Strigomonadinae</taxon>
        <taxon>Strigomonas</taxon>
    </lineage>
</organism>
<comment type="caution">
    <text evidence="6">The sequence shown here is derived from an EMBL/GenBank/DDBJ whole genome shotgun (WGS) entry which is preliminary data.</text>
</comment>
<keyword evidence="1 3" id="KW-0472">Membrane</keyword>
<feature type="domain" description="CNNM transmembrane" evidence="5">
    <location>
        <begin position="29"/>
        <end position="213"/>
    </location>
</feature>
<dbReference type="Proteomes" id="UP000015354">
    <property type="component" value="Unassembled WGS sequence"/>
</dbReference>